<name>A0A9P0CJY2_9CUCU</name>
<accession>A0A9P0CJY2</accession>
<evidence type="ECO:0000313" key="3">
    <source>
        <dbReference type="Proteomes" id="UP001153636"/>
    </source>
</evidence>
<proteinExistence type="predicted"/>
<sequence>MSENQTPPPKKAHLRKEKRKARGKRQPYTARKGKNVPGKPSPPNVATCSCKYFCKNLTHDQKQLLFMDFYKVNEQNQGTYLLNHMHLVPVGRRRNGNYDDPEENRRSCSFIYSVPDGSGKNVQVRSKTFR</sequence>
<feature type="region of interest" description="Disordered" evidence="1">
    <location>
        <begin position="1"/>
        <end position="42"/>
    </location>
</feature>
<evidence type="ECO:0000313" key="2">
    <source>
        <dbReference type="EMBL" id="CAH1102901.1"/>
    </source>
</evidence>
<dbReference type="EMBL" id="OV651825">
    <property type="protein sequence ID" value="CAH1102901.1"/>
    <property type="molecule type" value="Genomic_DNA"/>
</dbReference>
<gene>
    <name evidence="2" type="ORF">PSYICH_LOCUS4106</name>
</gene>
<dbReference type="AlphaFoldDB" id="A0A9P0CJY2"/>
<reference evidence="2" key="1">
    <citation type="submission" date="2022-01" db="EMBL/GenBank/DDBJ databases">
        <authorList>
            <person name="King R."/>
        </authorList>
    </citation>
    <scope>NUCLEOTIDE SEQUENCE</scope>
</reference>
<feature type="compositionally biased region" description="Basic residues" evidence="1">
    <location>
        <begin position="10"/>
        <end position="25"/>
    </location>
</feature>
<dbReference type="OrthoDB" id="8185268at2759"/>
<keyword evidence="3" id="KW-1185">Reference proteome</keyword>
<protein>
    <submittedName>
        <fullName evidence="2">Uncharacterized protein</fullName>
    </submittedName>
</protein>
<dbReference type="Proteomes" id="UP001153636">
    <property type="component" value="Chromosome 13"/>
</dbReference>
<evidence type="ECO:0000256" key="1">
    <source>
        <dbReference type="SAM" id="MobiDB-lite"/>
    </source>
</evidence>
<organism evidence="2 3">
    <name type="scientific">Psylliodes chrysocephalus</name>
    <dbReference type="NCBI Taxonomy" id="3402493"/>
    <lineage>
        <taxon>Eukaryota</taxon>
        <taxon>Metazoa</taxon>
        <taxon>Ecdysozoa</taxon>
        <taxon>Arthropoda</taxon>
        <taxon>Hexapoda</taxon>
        <taxon>Insecta</taxon>
        <taxon>Pterygota</taxon>
        <taxon>Neoptera</taxon>
        <taxon>Endopterygota</taxon>
        <taxon>Coleoptera</taxon>
        <taxon>Polyphaga</taxon>
        <taxon>Cucujiformia</taxon>
        <taxon>Chrysomeloidea</taxon>
        <taxon>Chrysomelidae</taxon>
        <taxon>Galerucinae</taxon>
        <taxon>Alticini</taxon>
        <taxon>Psylliodes</taxon>
    </lineage>
</organism>